<name>A0A5J4UQF4_9EUKA</name>
<dbReference type="Proteomes" id="UP000324800">
    <property type="component" value="Unassembled WGS sequence"/>
</dbReference>
<protein>
    <submittedName>
        <fullName evidence="1">Uncharacterized protein</fullName>
    </submittedName>
</protein>
<organism evidence="1 2">
    <name type="scientific">Streblomastix strix</name>
    <dbReference type="NCBI Taxonomy" id="222440"/>
    <lineage>
        <taxon>Eukaryota</taxon>
        <taxon>Metamonada</taxon>
        <taxon>Preaxostyla</taxon>
        <taxon>Oxymonadida</taxon>
        <taxon>Streblomastigidae</taxon>
        <taxon>Streblomastix</taxon>
    </lineage>
</organism>
<gene>
    <name evidence="1" type="ORF">EZS28_031825</name>
</gene>
<feature type="non-terminal residue" evidence="1">
    <location>
        <position position="1"/>
    </location>
</feature>
<comment type="caution">
    <text evidence="1">The sequence shown here is derived from an EMBL/GenBank/DDBJ whole genome shotgun (WGS) entry which is preliminary data.</text>
</comment>
<reference evidence="1 2" key="1">
    <citation type="submission" date="2019-03" db="EMBL/GenBank/DDBJ databases">
        <title>Single cell metagenomics reveals metabolic interactions within the superorganism composed of flagellate Streblomastix strix and complex community of Bacteroidetes bacteria on its surface.</title>
        <authorList>
            <person name="Treitli S.C."/>
            <person name="Kolisko M."/>
            <person name="Husnik F."/>
            <person name="Keeling P."/>
            <person name="Hampl V."/>
        </authorList>
    </citation>
    <scope>NUCLEOTIDE SEQUENCE [LARGE SCALE GENOMIC DNA]</scope>
    <source>
        <strain evidence="1">ST1C</strain>
    </source>
</reference>
<accession>A0A5J4UQF4</accession>
<evidence type="ECO:0000313" key="2">
    <source>
        <dbReference type="Proteomes" id="UP000324800"/>
    </source>
</evidence>
<evidence type="ECO:0000313" key="1">
    <source>
        <dbReference type="EMBL" id="KAA6372648.1"/>
    </source>
</evidence>
<dbReference type="AlphaFoldDB" id="A0A5J4UQF4"/>
<sequence>QRPRVTIQFETRYITRDSSSPRQGLQQILLATGETINSNSSLAQFRIVEQQHRIAQRYHGDQKSDLKQKIKEEPTIGSARGLSQAHGRWFLEIHQCNVEGS</sequence>
<proteinExistence type="predicted"/>
<dbReference type="EMBL" id="SNRW01013417">
    <property type="protein sequence ID" value="KAA6372648.1"/>
    <property type="molecule type" value="Genomic_DNA"/>
</dbReference>